<dbReference type="PANTHER" id="PTHR46193">
    <property type="entry name" value="6-PHOSPHOGLUCONATE PHOSPHATASE"/>
    <property type="match status" value="1"/>
</dbReference>
<comment type="similarity">
    <text evidence="2">Belongs to the HAD-like hydrolase superfamily. CbbY/CbbZ/Gph/YieH family.</text>
</comment>
<evidence type="ECO:0000313" key="7">
    <source>
        <dbReference type="Proteomes" id="UP000289821"/>
    </source>
</evidence>
<evidence type="ECO:0000256" key="2">
    <source>
        <dbReference type="ARBA" id="ARBA00006171"/>
    </source>
</evidence>
<dbReference type="Pfam" id="PF00702">
    <property type="entry name" value="Hydrolase"/>
    <property type="match status" value="1"/>
</dbReference>
<keyword evidence="7" id="KW-1185">Reference proteome</keyword>
<evidence type="ECO:0000256" key="1">
    <source>
        <dbReference type="ARBA" id="ARBA00001946"/>
    </source>
</evidence>
<dbReference type="Gene3D" id="3.40.50.1000">
    <property type="entry name" value="HAD superfamily/HAD-like"/>
    <property type="match status" value="1"/>
</dbReference>
<dbReference type="Gene3D" id="1.10.150.240">
    <property type="entry name" value="Putative phosphatase, domain 2"/>
    <property type="match status" value="1"/>
</dbReference>
<proteinExistence type="inferred from homology"/>
<dbReference type="NCBIfam" id="TIGR01509">
    <property type="entry name" value="HAD-SF-IA-v3"/>
    <property type="match status" value="1"/>
</dbReference>
<dbReference type="InterPro" id="IPR023198">
    <property type="entry name" value="PGP-like_dom2"/>
</dbReference>
<comment type="caution">
    <text evidence="6">The sequence shown here is derived from an EMBL/GenBank/DDBJ whole genome shotgun (WGS) entry which is preliminary data.</text>
</comment>
<dbReference type="PANTHER" id="PTHR46193:SF18">
    <property type="entry name" value="HEXITOL PHOSPHATASE B"/>
    <property type="match status" value="1"/>
</dbReference>
<dbReference type="InterPro" id="IPR006439">
    <property type="entry name" value="HAD-SF_hydro_IA"/>
</dbReference>
<dbReference type="InterPro" id="IPR036412">
    <property type="entry name" value="HAD-like_sf"/>
</dbReference>
<dbReference type="Proteomes" id="UP000289821">
    <property type="component" value="Unassembled WGS sequence"/>
</dbReference>
<comment type="cofactor">
    <cofactor evidence="1">
        <name>Mg(2+)</name>
        <dbReference type="ChEBI" id="CHEBI:18420"/>
    </cofactor>
</comment>
<reference evidence="6 7" key="1">
    <citation type="submission" date="2018-07" db="EMBL/GenBank/DDBJ databases">
        <title>Leeuwenhoekiella genomics.</title>
        <authorList>
            <person name="Tahon G."/>
            <person name="Willems A."/>
        </authorList>
    </citation>
    <scope>NUCLEOTIDE SEQUENCE [LARGE SCALE GENOMIC DNA]</scope>
    <source>
        <strain evidence="6 7">R-50232</strain>
    </source>
</reference>
<evidence type="ECO:0000313" key="6">
    <source>
        <dbReference type="EMBL" id="RXG13365.1"/>
    </source>
</evidence>
<evidence type="ECO:0000256" key="4">
    <source>
        <dbReference type="ARBA" id="ARBA00022842"/>
    </source>
</evidence>
<dbReference type="InterPro" id="IPR051600">
    <property type="entry name" value="Beta-PGM-like"/>
</dbReference>
<dbReference type="RefSeq" id="WP_236638896.1">
    <property type="nucleotide sequence ID" value="NZ_QOVI01000005.1"/>
</dbReference>
<dbReference type="AlphaFoldDB" id="A0A4Q0NSY8"/>
<keyword evidence="4" id="KW-0460">Magnesium</keyword>
<dbReference type="SUPFAM" id="SSF56784">
    <property type="entry name" value="HAD-like"/>
    <property type="match status" value="1"/>
</dbReference>
<sequence>MISQKTKIPVKALIFDMDGTMIDNMMIHHRAWQKKLKELGLDMTLEEVKRDIHGVNNEIIRRLFGDRYTDEEVAQIAWDKEAAYREIYADQIKLLPGLQEFLDNAKKLGIPMGIGTAAPKENAEFAIEALKLQPFFKTVVHSDMVARGKPDPQVFEMVADDLAIKLEECLVFEDSPTGAQAAANGKSKSIVLTTTHTQNEFSAINGIQNFMADYNNINLYKAEDESFYLRF</sequence>
<dbReference type="PRINTS" id="PR00413">
    <property type="entry name" value="HADHALOGNASE"/>
</dbReference>
<dbReference type="SFLD" id="SFLDG01129">
    <property type="entry name" value="C1.5:_HAD__Beta-PGM__Phosphata"/>
    <property type="match status" value="1"/>
</dbReference>
<dbReference type="SFLD" id="SFLDS00003">
    <property type="entry name" value="Haloacid_Dehalogenase"/>
    <property type="match status" value="1"/>
</dbReference>
<keyword evidence="6" id="KW-0378">Hydrolase</keyword>
<dbReference type="SFLD" id="SFLDG01135">
    <property type="entry name" value="C1.5.6:_HAD__Beta-PGM__Phospha"/>
    <property type="match status" value="1"/>
</dbReference>
<dbReference type="GO" id="GO:0046872">
    <property type="term" value="F:metal ion binding"/>
    <property type="evidence" value="ECO:0007669"/>
    <property type="project" value="UniProtKB-KW"/>
</dbReference>
<dbReference type="GO" id="GO:0016787">
    <property type="term" value="F:hydrolase activity"/>
    <property type="evidence" value="ECO:0007669"/>
    <property type="project" value="UniProtKB-KW"/>
</dbReference>
<dbReference type="EMBL" id="QOVI01000005">
    <property type="protein sequence ID" value="RXG13365.1"/>
    <property type="molecule type" value="Genomic_DNA"/>
</dbReference>
<name>A0A4Q0NSY8_9FLAO</name>
<dbReference type="InterPro" id="IPR023214">
    <property type="entry name" value="HAD_sf"/>
</dbReference>
<evidence type="ECO:0000256" key="5">
    <source>
        <dbReference type="ARBA" id="ARBA00023277"/>
    </source>
</evidence>
<dbReference type="CDD" id="cd07505">
    <property type="entry name" value="HAD_BPGM-like"/>
    <property type="match status" value="1"/>
</dbReference>
<evidence type="ECO:0000256" key="3">
    <source>
        <dbReference type="ARBA" id="ARBA00022723"/>
    </source>
</evidence>
<keyword evidence="3" id="KW-0479">Metal-binding</keyword>
<gene>
    <name evidence="6" type="ORF">DSM04_105345</name>
</gene>
<keyword evidence="5" id="KW-0119">Carbohydrate metabolism</keyword>
<protein>
    <submittedName>
        <fullName evidence="6">HAD superfamily hydrolase (TIGR01509 family)</fullName>
    </submittedName>
</protein>
<organism evidence="6 7">
    <name type="scientific">Leeuwenhoekiella aestuarii</name>
    <dbReference type="NCBI Taxonomy" id="2249426"/>
    <lineage>
        <taxon>Bacteria</taxon>
        <taxon>Pseudomonadati</taxon>
        <taxon>Bacteroidota</taxon>
        <taxon>Flavobacteriia</taxon>
        <taxon>Flavobacteriales</taxon>
        <taxon>Flavobacteriaceae</taxon>
        <taxon>Leeuwenhoekiella</taxon>
    </lineage>
</organism>
<accession>A0A4Q0NSY8</accession>